<dbReference type="EMBL" id="ML143481">
    <property type="protein sequence ID" value="TBU24378.1"/>
    <property type="molecule type" value="Genomic_DNA"/>
</dbReference>
<name>A0A4Q9MDB0_9APHY</name>
<reference evidence="1" key="1">
    <citation type="submission" date="2019-01" db="EMBL/GenBank/DDBJ databases">
        <title>Draft genome sequences of three monokaryotic isolates of the white-rot basidiomycete fungus Dichomitus squalens.</title>
        <authorList>
            <consortium name="DOE Joint Genome Institute"/>
            <person name="Lopez S.C."/>
            <person name="Andreopoulos B."/>
            <person name="Pangilinan J."/>
            <person name="Lipzen A."/>
            <person name="Riley R."/>
            <person name="Ahrendt S."/>
            <person name="Ng V."/>
            <person name="Barry K."/>
            <person name="Daum C."/>
            <person name="Grigoriev I.V."/>
            <person name="Hilden K.S."/>
            <person name="Makela M.R."/>
            <person name="de Vries R.P."/>
        </authorList>
    </citation>
    <scope>NUCLEOTIDE SEQUENCE [LARGE SCALE GENOMIC DNA]</scope>
    <source>
        <strain evidence="1">OM18370.1</strain>
    </source>
</reference>
<dbReference type="OrthoDB" id="3233375at2759"/>
<sequence>MRSGALSALAVLGAGIAASASPIRVVVTEVSSVRHGYAAADPNSPFSPLPPPVDNLFAASAFAQPIVAAQDAEIVRPQYAHGNGRHFCQSMRTKALDASNVLRQWLGLEPIQIQHIRVHPLPHHMEGTQMHGMQLKDGKNTHDLPIMPFIGTPVKPAFAEDEGALEHHRGRQGRPMWVHHYGHHHLRGSFLRRVHHALMALGPWEGRAVAFVLGCGIGVLLRMVWVMVLVTARAFRGSRDEETEYEVVFDEAEMLVPPPQYTIIEGSEVIPVDEKSNKEATA</sequence>
<proteinExistence type="predicted"/>
<gene>
    <name evidence="1" type="ORF">BD311DRAFT_671972</name>
</gene>
<protein>
    <submittedName>
        <fullName evidence="1">Uncharacterized protein</fullName>
    </submittedName>
</protein>
<dbReference type="Proteomes" id="UP000292957">
    <property type="component" value="Unassembled WGS sequence"/>
</dbReference>
<evidence type="ECO:0000313" key="1">
    <source>
        <dbReference type="EMBL" id="TBU24378.1"/>
    </source>
</evidence>
<organism evidence="1">
    <name type="scientific">Dichomitus squalens</name>
    <dbReference type="NCBI Taxonomy" id="114155"/>
    <lineage>
        <taxon>Eukaryota</taxon>
        <taxon>Fungi</taxon>
        <taxon>Dikarya</taxon>
        <taxon>Basidiomycota</taxon>
        <taxon>Agaricomycotina</taxon>
        <taxon>Agaricomycetes</taxon>
        <taxon>Polyporales</taxon>
        <taxon>Polyporaceae</taxon>
        <taxon>Dichomitus</taxon>
    </lineage>
</organism>
<accession>A0A4Q9MDB0</accession>
<dbReference type="AlphaFoldDB" id="A0A4Q9MDB0"/>